<dbReference type="GO" id="GO:0006865">
    <property type="term" value="P:amino acid transport"/>
    <property type="evidence" value="ECO:0007669"/>
    <property type="project" value="TreeGrafter"/>
</dbReference>
<evidence type="ECO:0000256" key="4">
    <source>
        <dbReference type="SAM" id="SignalP"/>
    </source>
</evidence>
<dbReference type="PANTHER" id="PTHR30085:SF6">
    <property type="entry name" value="ABC TRANSPORTER GLUTAMINE-BINDING PROTEIN GLNH"/>
    <property type="match status" value="1"/>
</dbReference>
<dbReference type="PANTHER" id="PTHR30085">
    <property type="entry name" value="AMINO ACID ABC TRANSPORTER PERMEASE"/>
    <property type="match status" value="1"/>
</dbReference>
<feature type="chain" id="PRO_5005467818" evidence="4">
    <location>
        <begin position="27"/>
        <end position="301"/>
    </location>
</feature>
<gene>
    <name evidence="6" type="ORF">B723_19685</name>
</gene>
<dbReference type="EMBL" id="CP010945">
    <property type="protein sequence ID" value="AKV08489.1"/>
    <property type="molecule type" value="Genomic_DNA"/>
</dbReference>
<dbReference type="SMART" id="SM00062">
    <property type="entry name" value="PBPb"/>
    <property type="match status" value="1"/>
</dbReference>
<reference evidence="6 7" key="1">
    <citation type="journal article" date="2012" name="J. Bacteriol.">
        <title>Draft genome sequence of the cyanide-utilizing bacterium Pseudomonas fluorescens strain NCIMB 11764.</title>
        <authorList>
            <person name="Vilo C.A."/>
            <person name="Benedik M.J."/>
            <person name="Kunz D.A."/>
            <person name="Dong Q."/>
        </authorList>
    </citation>
    <scope>NUCLEOTIDE SEQUENCE [LARGE SCALE GENOMIC DNA]</scope>
    <source>
        <strain evidence="6 7">NCIMB 11764</strain>
    </source>
</reference>
<keyword evidence="2" id="KW-0813">Transport</keyword>
<proteinExistence type="inferred from homology"/>
<dbReference type="InterPro" id="IPR001638">
    <property type="entry name" value="Solute-binding_3/MltF_N"/>
</dbReference>
<feature type="domain" description="Solute-binding protein family 3/N-terminal" evidence="5">
    <location>
        <begin position="37"/>
        <end position="287"/>
    </location>
</feature>
<sequence length="301" mass="32599">MNVKLTKANNLLLVCLLALVPVLADANTLERVRASNTFTLGYLPDFAPFSVQADDKASGYAIDLCLKIADKVKTELGLPGLQIRYLPVTATDEMSAVRLGKIDILCTPTSPTLERRKAVSYSVPIYTAGLSAVVRKDASEALLNVLNGKVARTGPTWRATVNSGLSNQTYAATAGGITEAWIRQQMRLLGVVATLVTVENTAAGLKLVSEGKADAFFAERMMLQNLISTDYSAGNLVLLDRIFEYAPTAMAVDRDDENFRLLVDTTLSEMYRSGEIEQAFDKYLGGASATAKKLFKVYAIP</sequence>
<dbReference type="InterPro" id="IPR051455">
    <property type="entry name" value="Bact_solute-bind_prot3"/>
</dbReference>
<name>A0A0K1QRT9_PSEFL</name>
<dbReference type="RefSeq" id="WP_017339088.1">
    <property type="nucleotide sequence ID" value="NZ_CP010945.1"/>
</dbReference>
<dbReference type="CDD" id="cd13688">
    <property type="entry name" value="PBP2_GltI_DEBP"/>
    <property type="match status" value="1"/>
</dbReference>
<dbReference type="eggNOG" id="COG0834">
    <property type="taxonomic scope" value="Bacteria"/>
</dbReference>
<dbReference type="Gene3D" id="3.40.190.10">
    <property type="entry name" value="Periplasmic binding protein-like II"/>
    <property type="match status" value="2"/>
</dbReference>
<evidence type="ECO:0000256" key="3">
    <source>
        <dbReference type="ARBA" id="ARBA00022729"/>
    </source>
</evidence>
<dbReference type="SUPFAM" id="SSF53850">
    <property type="entry name" value="Periplasmic binding protein-like II"/>
    <property type="match status" value="1"/>
</dbReference>
<organism evidence="6 7">
    <name type="scientific">Pseudomonas fluorescens NCIMB 11764</name>
    <dbReference type="NCBI Taxonomy" id="1221522"/>
    <lineage>
        <taxon>Bacteria</taxon>
        <taxon>Pseudomonadati</taxon>
        <taxon>Pseudomonadota</taxon>
        <taxon>Gammaproteobacteria</taxon>
        <taxon>Pseudomonadales</taxon>
        <taxon>Pseudomonadaceae</taxon>
        <taxon>Pseudomonas</taxon>
    </lineage>
</organism>
<keyword evidence="3 4" id="KW-0732">Signal</keyword>
<accession>A0A0K1QRT9</accession>
<dbReference type="OrthoDB" id="9149558at2"/>
<comment type="similarity">
    <text evidence="1">Belongs to the bacterial solute-binding protein 3 family.</text>
</comment>
<feature type="signal peptide" evidence="4">
    <location>
        <begin position="1"/>
        <end position="26"/>
    </location>
</feature>
<evidence type="ECO:0000313" key="7">
    <source>
        <dbReference type="Proteomes" id="UP000017175"/>
    </source>
</evidence>
<dbReference type="Proteomes" id="UP000017175">
    <property type="component" value="Chromosome"/>
</dbReference>
<dbReference type="Pfam" id="PF00497">
    <property type="entry name" value="SBP_bac_3"/>
    <property type="match status" value="1"/>
</dbReference>
<dbReference type="GO" id="GO:0030288">
    <property type="term" value="C:outer membrane-bounded periplasmic space"/>
    <property type="evidence" value="ECO:0007669"/>
    <property type="project" value="TreeGrafter"/>
</dbReference>
<evidence type="ECO:0000256" key="1">
    <source>
        <dbReference type="ARBA" id="ARBA00010333"/>
    </source>
</evidence>
<evidence type="ECO:0000256" key="2">
    <source>
        <dbReference type="ARBA" id="ARBA00022448"/>
    </source>
</evidence>
<evidence type="ECO:0000313" key="6">
    <source>
        <dbReference type="EMBL" id="AKV08489.1"/>
    </source>
</evidence>
<dbReference type="AlphaFoldDB" id="A0A0K1QRT9"/>
<protein>
    <submittedName>
        <fullName evidence="6">ABC transporter substrate-binding protein</fullName>
    </submittedName>
</protein>
<evidence type="ECO:0000259" key="5">
    <source>
        <dbReference type="SMART" id="SM00062"/>
    </source>
</evidence>
<dbReference type="GO" id="GO:0005576">
    <property type="term" value="C:extracellular region"/>
    <property type="evidence" value="ECO:0007669"/>
    <property type="project" value="TreeGrafter"/>
</dbReference>